<organism evidence="2 3">
    <name type="scientific">Actinoplanes teichomyceticus</name>
    <dbReference type="NCBI Taxonomy" id="1867"/>
    <lineage>
        <taxon>Bacteria</taxon>
        <taxon>Bacillati</taxon>
        <taxon>Actinomycetota</taxon>
        <taxon>Actinomycetes</taxon>
        <taxon>Micromonosporales</taxon>
        <taxon>Micromonosporaceae</taxon>
        <taxon>Actinoplanes</taxon>
    </lineage>
</organism>
<evidence type="ECO:0000313" key="3">
    <source>
        <dbReference type="Proteomes" id="UP000320239"/>
    </source>
</evidence>
<reference evidence="2 3" key="1">
    <citation type="submission" date="2019-06" db="EMBL/GenBank/DDBJ databases">
        <title>Sequencing the genomes of 1000 actinobacteria strains.</title>
        <authorList>
            <person name="Klenk H.-P."/>
        </authorList>
    </citation>
    <scope>NUCLEOTIDE SEQUENCE [LARGE SCALE GENOMIC DNA]</scope>
    <source>
        <strain evidence="2 3">DSM 43866</strain>
    </source>
</reference>
<proteinExistence type="predicted"/>
<dbReference type="AlphaFoldDB" id="A0A561VST2"/>
<evidence type="ECO:0000256" key="1">
    <source>
        <dbReference type="SAM" id="MobiDB-lite"/>
    </source>
</evidence>
<evidence type="ECO:0000313" key="2">
    <source>
        <dbReference type="EMBL" id="TWG14661.1"/>
    </source>
</evidence>
<sequence>MRRSQPRPAWNGPPVSAVPSTADPAPPAGASATVTGAHPIGDGRELDRAAAPITEAGAARFPRAAAATITRMVARAIPRAAAGTRVAVPARGQQGRGPARFAERPGPPATPAIPARACRRRARPGTGGPAIPARRARCHGVTGHRIPRQHVHDWTVGAPQA</sequence>
<dbReference type="Proteomes" id="UP000320239">
    <property type="component" value="Unassembled WGS sequence"/>
</dbReference>
<feature type="region of interest" description="Disordered" evidence="1">
    <location>
        <begin position="82"/>
        <end position="134"/>
    </location>
</feature>
<comment type="caution">
    <text evidence="2">The sequence shown here is derived from an EMBL/GenBank/DDBJ whole genome shotgun (WGS) entry which is preliminary data.</text>
</comment>
<accession>A0A561VST2</accession>
<feature type="region of interest" description="Disordered" evidence="1">
    <location>
        <begin position="1"/>
        <end position="44"/>
    </location>
</feature>
<dbReference type="EMBL" id="VIWY01000004">
    <property type="protein sequence ID" value="TWG14661.1"/>
    <property type="molecule type" value="Genomic_DNA"/>
</dbReference>
<name>A0A561VST2_ACTTI</name>
<keyword evidence="3" id="KW-1185">Reference proteome</keyword>
<gene>
    <name evidence="2" type="ORF">FHX34_104967</name>
</gene>
<protein>
    <submittedName>
        <fullName evidence="2">Uncharacterized protein</fullName>
    </submittedName>
</protein>